<dbReference type="RefSeq" id="WP_175603922.1">
    <property type="nucleotide sequence ID" value="NZ_JABWGO010000009.1"/>
</dbReference>
<name>A0A7Y6IU31_9ACTN</name>
<accession>A0A7Y6IU31</accession>
<evidence type="ECO:0000313" key="1">
    <source>
        <dbReference type="EMBL" id="NUW44407.1"/>
    </source>
</evidence>
<gene>
    <name evidence="1" type="ORF">HT134_30415</name>
</gene>
<comment type="caution">
    <text evidence="1">The sequence shown here is derived from an EMBL/GenBank/DDBJ whole genome shotgun (WGS) entry which is preliminary data.</text>
</comment>
<keyword evidence="2" id="KW-1185">Reference proteome</keyword>
<dbReference type="EMBL" id="JABWGO010000009">
    <property type="protein sequence ID" value="NUW44407.1"/>
    <property type="molecule type" value="Genomic_DNA"/>
</dbReference>
<dbReference type="AlphaFoldDB" id="A0A7Y6IU31"/>
<reference evidence="1 2" key="1">
    <citation type="submission" date="2020-06" db="EMBL/GenBank/DDBJ databases">
        <authorList>
            <person name="Chanama M."/>
        </authorList>
    </citation>
    <scope>NUCLEOTIDE SEQUENCE [LARGE SCALE GENOMIC DNA]</scope>
    <source>
        <strain evidence="1 2">TBRC6557</strain>
    </source>
</reference>
<proteinExistence type="predicted"/>
<dbReference type="Proteomes" id="UP000546126">
    <property type="component" value="Unassembled WGS sequence"/>
</dbReference>
<evidence type="ECO:0000313" key="2">
    <source>
        <dbReference type="Proteomes" id="UP000546126"/>
    </source>
</evidence>
<organism evidence="1 2">
    <name type="scientific">Nonomuraea rhodomycinica</name>
    <dbReference type="NCBI Taxonomy" id="1712872"/>
    <lineage>
        <taxon>Bacteria</taxon>
        <taxon>Bacillati</taxon>
        <taxon>Actinomycetota</taxon>
        <taxon>Actinomycetes</taxon>
        <taxon>Streptosporangiales</taxon>
        <taxon>Streptosporangiaceae</taxon>
        <taxon>Nonomuraea</taxon>
    </lineage>
</organism>
<sequence length="361" mass="40700">MSLSPLDDYPVHQAAQVMRHVTTSDRNFYDRYYFNCHAGTDDLMLIVGLGQYPNLGVTDAFACVRRRGAGDDLHRVVRASRELGADRMDTGIGPFRVEVIEGLERLRVVLEPNEHGLSFDLTWTGTIPATLEPRHFLRWQERVMFDSVRLAQTGRWSGHIRVGSEEIPVTPDRWLGTRDRSWGIRPVGEPEPPGVQAKNPGTFYWLYAPMMFDDHAILCIVQEDERGRRVLEEATRVWSDGREEEYLGRPEYRPVYAPGTRDVVEATITFAPPGGKPFDVRCTPLLPVHLMVGTGYGLEPDWKHGMYQGAGPVVQGVTYTLPADAARMWGMVDAVGRFEYDGLVGHGLFEYWALGPHPSFA</sequence>
<protein>
    <submittedName>
        <fullName evidence="1">Uncharacterized protein</fullName>
    </submittedName>
</protein>